<dbReference type="PROSITE" id="PS00455">
    <property type="entry name" value="AMP_BINDING"/>
    <property type="match status" value="1"/>
</dbReference>
<feature type="domain" description="Phospholipid/glycerol acyltransferase" evidence="2">
    <location>
        <begin position="35"/>
        <end position="143"/>
    </location>
</feature>
<evidence type="ECO:0000313" key="4">
    <source>
        <dbReference type="Proteomes" id="UP000639396"/>
    </source>
</evidence>
<dbReference type="Pfam" id="PF01553">
    <property type="entry name" value="Acyltransferase"/>
    <property type="match status" value="1"/>
</dbReference>
<gene>
    <name evidence="3" type="ORF">IDH45_26260</name>
</gene>
<proteinExistence type="inferred from homology"/>
<dbReference type="Proteomes" id="UP000639396">
    <property type="component" value="Unassembled WGS sequence"/>
</dbReference>
<evidence type="ECO:0000313" key="3">
    <source>
        <dbReference type="EMBL" id="MBD2865491.1"/>
    </source>
</evidence>
<dbReference type="GO" id="GO:0016746">
    <property type="term" value="F:acyltransferase activity"/>
    <property type="evidence" value="ECO:0007669"/>
    <property type="project" value="InterPro"/>
</dbReference>
<dbReference type="CDD" id="cd07989">
    <property type="entry name" value="LPLAT_AGPAT-like"/>
    <property type="match status" value="1"/>
</dbReference>
<dbReference type="SUPFAM" id="SSF69593">
    <property type="entry name" value="Glycerol-3-phosphate (1)-acyltransferase"/>
    <property type="match status" value="1"/>
</dbReference>
<sequence>MITVKVAFTLLRFVLFRLFRVRFRGLEQLDSSKPALLLPNHVSLLDGVFLMLALPRDVVFVVNTQIAKRFAPLLRFCNIVTVDPLNPYSVRHMIKVVQKGSPLVVFPEGRITTTGGLMKMYGGVGYIALKTGVPIHPVAINGLEQSNLSYLKGLVKRRLLPPVAITVGKAYRIASDPEQSVKIQKEQAAGQIGRLLQQELFNSRMKPEVNLFDELTAAAARHGSGFPACEDATQLLSYKKLLLASHVLGRKLAPLLKDDANVALLMPNACGHVVALFSLIRIGKTPAILNFSNGPQQLAEACETASVRTVLTSRQFVEKAKLQPLIELFEERFTVLYLEDLRSTVTKGDKLRGLADYTFRAKAAPGPNEVILFTSGSESKPKGVVLGHRNLFANIQQARSVIDFTSKDKVFNAMPMFHSFGLTAGTMLPLLSGIKLFLYPSPLHYKVIPELVYTSNSTILFGTSTFLAAYGKSAHPYDFYSLRYVVAGAEKLKDDVRQLWYDKFGIRILEGYGTTETAPVLALITPMAFKRGSVGRLLPGIECLLEKIPGIDGGNLHVRGPNVMKGYLLHDQGFVPCPDWYDCGDVVDIDADGYVTVLSRRKRFAKIAGEMVSLGAVEEMVASCFPDLAAAAVSVPDSRKGERIVLFHTSPDLTIGALKEKARALGGSPLLLPSQLRFFDKLPVLGSGKPDYLTLKQWAEAE</sequence>
<dbReference type="SUPFAM" id="SSF56801">
    <property type="entry name" value="Acetyl-CoA synthetase-like"/>
    <property type="match status" value="1"/>
</dbReference>
<dbReference type="InterPro" id="IPR002123">
    <property type="entry name" value="Plipid/glycerol_acylTrfase"/>
</dbReference>
<organism evidence="3 4">
    <name type="scientific">Paenibacillus oceani</name>
    <dbReference type="NCBI Taxonomy" id="2772510"/>
    <lineage>
        <taxon>Bacteria</taxon>
        <taxon>Bacillati</taxon>
        <taxon>Bacillota</taxon>
        <taxon>Bacilli</taxon>
        <taxon>Bacillales</taxon>
        <taxon>Paenibacillaceae</taxon>
        <taxon>Paenibacillus</taxon>
    </lineage>
</organism>
<dbReference type="InterPro" id="IPR042099">
    <property type="entry name" value="ANL_N_sf"/>
</dbReference>
<dbReference type="Gene3D" id="3.40.50.12780">
    <property type="entry name" value="N-terminal domain of ligase-like"/>
    <property type="match status" value="1"/>
</dbReference>
<dbReference type="Gene3D" id="3.30.300.30">
    <property type="match status" value="1"/>
</dbReference>
<evidence type="ECO:0000256" key="1">
    <source>
        <dbReference type="ARBA" id="ARBA00006432"/>
    </source>
</evidence>
<dbReference type="Pfam" id="PF00501">
    <property type="entry name" value="AMP-binding"/>
    <property type="match status" value="1"/>
</dbReference>
<dbReference type="PANTHER" id="PTHR43201:SF8">
    <property type="entry name" value="ACYL-COA SYNTHETASE FAMILY MEMBER 3"/>
    <property type="match status" value="1"/>
</dbReference>
<dbReference type="InterPro" id="IPR000873">
    <property type="entry name" value="AMP-dep_synth/lig_dom"/>
</dbReference>
<dbReference type="EMBL" id="JACXJA010000043">
    <property type="protein sequence ID" value="MBD2865491.1"/>
    <property type="molecule type" value="Genomic_DNA"/>
</dbReference>
<name>A0A927CFX7_9BACL</name>
<accession>A0A927CFX7</accession>
<comment type="caution">
    <text evidence="3">The sequence shown here is derived from an EMBL/GenBank/DDBJ whole genome shotgun (WGS) entry which is preliminary data.</text>
</comment>
<dbReference type="AlphaFoldDB" id="A0A927CFX7"/>
<protein>
    <submittedName>
        <fullName evidence="3">AMP-binding protein</fullName>
    </submittedName>
</protein>
<dbReference type="GO" id="GO:0031956">
    <property type="term" value="F:medium-chain fatty acid-CoA ligase activity"/>
    <property type="evidence" value="ECO:0007669"/>
    <property type="project" value="TreeGrafter"/>
</dbReference>
<dbReference type="GO" id="GO:0006631">
    <property type="term" value="P:fatty acid metabolic process"/>
    <property type="evidence" value="ECO:0007669"/>
    <property type="project" value="TreeGrafter"/>
</dbReference>
<dbReference type="PANTHER" id="PTHR43201">
    <property type="entry name" value="ACYL-COA SYNTHETASE"/>
    <property type="match status" value="1"/>
</dbReference>
<reference evidence="3" key="1">
    <citation type="submission" date="2020-09" db="EMBL/GenBank/DDBJ databases">
        <title>A novel bacterium of genus Paenibacillus, isolated from South China Sea.</title>
        <authorList>
            <person name="Huang H."/>
            <person name="Mo K."/>
            <person name="Hu Y."/>
        </authorList>
    </citation>
    <scope>NUCLEOTIDE SEQUENCE</scope>
    <source>
        <strain evidence="3">IB182363</strain>
    </source>
</reference>
<dbReference type="InterPro" id="IPR045851">
    <property type="entry name" value="AMP-bd_C_sf"/>
</dbReference>
<keyword evidence="4" id="KW-1185">Reference proteome</keyword>
<dbReference type="InterPro" id="IPR020845">
    <property type="entry name" value="AMP-binding_CS"/>
</dbReference>
<comment type="similarity">
    <text evidence="1">Belongs to the ATP-dependent AMP-binding enzyme family.</text>
</comment>
<evidence type="ECO:0000259" key="2">
    <source>
        <dbReference type="SMART" id="SM00563"/>
    </source>
</evidence>
<dbReference type="SMART" id="SM00563">
    <property type="entry name" value="PlsC"/>
    <property type="match status" value="1"/>
</dbReference>